<organism evidence="4 5">
    <name type="scientific">Trichoglossum hirsutum</name>
    <dbReference type="NCBI Taxonomy" id="265104"/>
    <lineage>
        <taxon>Eukaryota</taxon>
        <taxon>Fungi</taxon>
        <taxon>Dikarya</taxon>
        <taxon>Ascomycota</taxon>
        <taxon>Pezizomycotina</taxon>
        <taxon>Geoglossomycetes</taxon>
        <taxon>Geoglossales</taxon>
        <taxon>Geoglossaceae</taxon>
        <taxon>Trichoglossum</taxon>
    </lineage>
</organism>
<dbReference type="SUPFAM" id="SSF56112">
    <property type="entry name" value="Protein kinase-like (PK-like)"/>
    <property type="match status" value="1"/>
</dbReference>
<dbReference type="EMBL" id="JAGHQM010000533">
    <property type="protein sequence ID" value="KAH0559732.1"/>
    <property type="molecule type" value="Genomic_DNA"/>
</dbReference>
<proteinExistence type="inferred from homology"/>
<comment type="similarity">
    <text evidence="2">Belongs to the choline/ethanolamine kinase family.</text>
</comment>
<gene>
    <name evidence="4" type="ORF">GP486_003747</name>
</gene>
<evidence type="ECO:0000256" key="3">
    <source>
        <dbReference type="ARBA" id="ARBA00038874"/>
    </source>
</evidence>
<dbReference type="GO" id="GO:0005737">
    <property type="term" value="C:cytoplasm"/>
    <property type="evidence" value="ECO:0007669"/>
    <property type="project" value="TreeGrafter"/>
</dbReference>
<name>A0A9P8LCN0_9PEZI</name>
<dbReference type="Pfam" id="PF01633">
    <property type="entry name" value="Choline_kinase"/>
    <property type="match status" value="2"/>
</dbReference>
<dbReference type="GO" id="GO:0004305">
    <property type="term" value="F:ethanolamine kinase activity"/>
    <property type="evidence" value="ECO:0007669"/>
    <property type="project" value="UniProtKB-EC"/>
</dbReference>
<reference evidence="4" key="1">
    <citation type="submission" date="2021-03" db="EMBL/GenBank/DDBJ databases">
        <title>Comparative genomics and phylogenomic investigation of the class Geoglossomycetes provide insights into ecological specialization and systematics.</title>
        <authorList>
            <person name="Melie T."/>
            <person name="Pirro S."/>
            <person name="Miller A.N."/>
            <person name="Quandt A."/>
        </authorList>
    </citation>
    <scope>NUCLEOTIDE SEQUENCE</scope>
    <source>
        <strain evidence="4">CAQ_001_2017</strain>
    </source>
</reference>
<comment type="caution">
    <text evidence="4">The sequence shown here is derived from an EMBL/GenBank/DDBJ whole genome shotgun (WGS) entry which is preliminary data.</text>
</comment>
<dbReference type="Gene3D" id="3.90.1200.10">
    <property type="match status" value="2"/>
</dbReference>
<comment type="pathway">
    <text evidence="1">Phospholipid metabolism; phosphatidylethanolamine biosynthesis; phosphatidylethanolamine from ethanolamine: step 1/3.</text>
</comment>
<dbReference type="PANTHER" id="PTHR22603">
    <property type="entry name" value="CHOLINE/ETHANOALAMINE KINASE"/>
    <property type="match status" value="1"/>
</dbReference>
<dbReference type="AlphaFoldDB" id="A0A9P8LCN0"/>
<sequence>MSSSELKEAYKAVRYIPLSYNPAESNTSALRLILALFPEWGQPGAKVEFVRFTDGITNTLLKAVNKRPGISDRQIDEEAVLLRAYGEGTDALIDRELNIPSWHAGESKSHCTLSHYNLAPPLLARFENGLLYRFVRGRVCSPSDLSKENIWRGVARRLGEWHGVLPVAGADEEVVNENTRHGFMMQLPIRTPQETDLAAWQAISDISPSSVRPNIWTVIQKWIFALPTSTSAEKSRKVTLQRELKRLVRELGNTKVPGSEGLVFGHCDLLSGNVIIQSHMDGKRPANNVETVSFIDYEYGAFLCLLVTQNSIDHLNRYAIPAPAAFDICNHFAEWGGFDCDYNLLPTRTVRREFLREYLRSYKRHSRHPPTKDGEEAEIQRLFEQVDLFRGAPGFYW</sequence>
<evidence type="ECO:0000256" key="2">
    <source>
        <dbReference type="ARBA" id="ARBA00038211"/>
    </source>
</evidence>
<evidence type="ECO:0000313" key="4">
    <source>
        <dbReference type="EMBL" id="KAH0559732.1"/>
    </source>
</evidence>
<dbReference type="InterPro" id="IPR011009">
    <property type="entry name" value="Kinase-like_dom_sf"/>
</dbReference>
<evidence type="ECO:0000256" key="1">
    <source>
        <dbReference type="ARBA" id="ARBA00037883"/>
    </source>
</evidence>
<dbReference type="GO" id="GO:0006646">
    <property type="term" value="P:phosphatidylethanolamine biosynthetic process"/>
    <property type="evidence" value="ECO:0007669"/>
    <property type="project" value="TreeGrafter"/>
</dbReference>
<evidence type="ECO:0000313" key="5">
    <source>
        <dbReference type="Proteomes" id="UP000750711"/>
    </source>
</evidence>
<dbReference type="CDD" id="cd05157">
    <property type="entry name" value="ETNK_euk"/>
    <property type="match status" value="1"/>
</dbReference>
<protein>
    <recommendedName>
        <fullName evidence="3">ethanolamine kinase</fullName>
        <ecNumber evidence="3">2.7.1.82</ecNumber>
    </recommendedName>
</protein>
<dbReference type="PANTHER" id="PTHR22603:SF66">
    <property type="entry name" value="ETHANOLAMINE KINASE"/>
    <property type="match status" value="1"/>
</dbReference>
<dbReference type="EC" id="2.7.1.82" evidence="3"/>
<keyword evidence="5" id="KW-1185">Reference proteome</keyword>
<accession>A0A9P8LCN0</accession>
<dbReference type="Proteomes" id="UP000750711">
    <property type="component" value="Unassembled WGS sequence"/>
</dbReference>